<evidence type="ECO:0000313" key="3">
    <source>
        <dbReference type="Proteomes" id="UP000663828"/>
    </source>
</evidence>
<protein>
    <submittedName>
        <fullName evidence="1">Uncharacterized protein</fullName>
    </submittedName>
</protein>
<proteinExistence type="predicted"/>
<dbReference type="Proteomes" id="UP000663852">
    <property type="component" value="Unassembled WGS sequence"/>
</dbReference>
<reference evidence="1" key="1">
    <citation type="submission" date="2021-02" db="EMBL/GenBank/DDBJ databases">
        <authorList>
            <person name="Nowell W R."/>
        </authorList>
    </citation>
    <scope>NUCLEOTIDE SEQUENCE</scope>
</reference>
<evidence type="ECO:0000313" key="2">
    <source>
        <dbReference type="EMBL" id="CAF1521010.1"/>
    </source>
</evidence>
<sequence length="96" mass="11289">MASINNTMNLCSYTFIVNRTKLLCRVTGVERTWDYLKKEFNIEAGELTGARYYETVHFGPTCFGVIDNKIYYFLENQWYPYKTAADIVYETINLDD</sequence>
<dbReference type="EMBL" id="CAJNOR010003164">
    <property type="protein sequence ID" value="CAF1384506.1"/>
    <property type="molecule type" value="Genomic_DNA"/>
</dbReference>
<evidence type="ECO:0000313" key="1">
    <source>
        <dbReference type="EMBL" id="CAF1384506.1"/>
    </source>
</evidence>
<gene>
    <name evidence="2" type="ORF">EDS130_LOCUS43874</name>
    <name evidence="1" type="ORF">XAT740_LOCUS33259</name>
</gene>
<organism evidence="1 3">
    <name type="scientific">Adineta ricciae</name>
    <name type="common">Rotifer</name>
    <dbReference type="NCBI Taxonomy" id="249248"/>
    <lineage>
        <taxon>Eukaryota</taxon>
        <taxon>Metazoa</taxon>
        <taxon>Spiralia</taxon>
        <taxon>Gnathifera</taxon>
        <taxon>Rotifera</taxon>
        <taxon>Eurotatoria</taxon>
        <taxon>Bdelloidea</taxon>
        <taxon>Adinetida</taxon>
        <taxon>Adinetidae</taxon>
        <taxon>Adineta</taxon>
    </lineage>
</organism>
<dbReference type="OrthoDB" id="9970215at2759"/>
<comment type="caution">
    <text evidence="1">The sequence shown here is derived from an EMBL/GenBank/DDBJ whole genome shotgun (WGS) entry which is preliminary data.</text>
</comment>
<accession>A0A815JMX9</accession>
<name>A0A815JMX9_ADIRI</name>
<dbReference type="AlphaFoldDB" id="A0A815JMX9"/>
<dbReference type="Proteomes" id="UP000663828">
    <property type="component" value="Unassembled WGS sequence"/>
</dbReference>
<dbReference type="EMBL" id="CAJNOJ010000771">
    <property type="protein sequence ID" value="CAF1521010.1"/>
    <property type="molecule type" value="Genomic_DNA"/>
</dbReference>
<keyword evidence="3" id="KW-1185">Reference proteome</keyword>